<organism evidence="2 3">
    <name type="scientific">Edaphobacter aggregans</name>
    <dbReference type="NCBI Taxonomy" id="570835"/>
    <lineage>
        <taxon>Bacteria</taxon>
        <taxon>Pseudomonadati</taxon>
        <taxon>Acidobacteriota</taxon>
        <taxon>Terriglobia</taxon>
        <taxon>Terriglobales</taxon>
        <taxon>Acidobacteriaceae</taxon>
        <taxon>Edaphobacter</taxon>
    </lineage>
</organism>
<name>A0A428MIZ3_9BACT</name>
<evidence type="ECO:0000259" key="1">
    <source>
        <dbReference type="SMART" id="SM00953"/>
    </source>
</evidence>
<dbReference type="EMBL" id="RSDW01000001">
    <property type="protein sequence ID" value="RSL16842.1"/>
    <property type="molecule type" value="Genomic_DNA"/>
</dbReference>
<dbReference type="OrthoDB" id="9789501at2"/>
<accession>A0A428MIZ3</accession>
<dbReference type="AlphaFoldDB" id="A0A428MIZ3"/>
<dbReference type="Proteomes" id="UP000269669">
    <property type="component" value="Unassembled WGS sequence"/>
</dbReference>
<dbReference type="RefSeq" id="WP_125485402.1">
    <property type="nucleotide sequence ID" value="NZ_RSDW01000001.1"/>
</dbReference>
<proteinExistence type="predicted"/>
<sequence>MHLWRICKSRFAASAFTGEGARLYPGRWNPAGVRMVYTSPSLSLAAIEFFVHLDPSVAPDDLVSCRATLPIDEKTLPRLNLGNLPADWHTTDNPTLQSIGANWTATQSSVALEVPSVAVEGEWNVLLNPTHPDFAKIKLAPPNPFHFDKRMFKPLP</sequence>
<dbReference type="SMART" id="SM00953">
    <property type="entry name" value="RES"/>
    <property type="match status" value="1"/>
</dbReference>
<reference evidence="2 3" key="1">
    <citation type="submission" date="2018-12" db="EMBL/GenBank/DDBJ databases">
        <title>Sequencing of bacterial isolates from soil warming experiment in Harvard Forest, Massachusetts, USA.</title>
        <authorList>
            <person name="Deangelis K."/>
        </authorList>
    </citation>
    <scope>NUCLEOTIDE SEQUENCE [LARGE SCALE GENOMIC DNA]</scope>
    <source>
        <strain evidence="2 3">EB153</strain>
    </source>
</reference>
<comment type="caution">
    <text evidence="2">The sequence shown here is derived from an EMBL/GenBank/DDBJ whole genome shotgun (WGS) entry which is preliminary data.</text>
</comment>
<dbReference type="Pfam" id="PF08808">
    <property type="entry name" value="RES"/>
    <property type="match status" value="1"/>
</dbReference>
<protein>
    <submittedName>
        <fullName evidence="2">RES domain-containing protein</fullName>
    </submittedName>
</protein>
<feature type="domain" description="RES" evidence="1">
    <location>
        <begin position="15"/>
        <end position="141"/>
    </location>
</feature>
<gene>
    <name evidence="2" type="ORF">EDE15_2367</name>
</gene>
<keyword evidence="3" id="KW-1185">Reference proteome</keyword>
<dbReference type="InterPro" id="IPR014914">
    <property type="entry name" value="RES_dom"/>
</dbReference>
<evidence type="ECO:0000313" key="3">
    <source>
        <dbReference type="Proteomes" id="UP000269669"/>
    </source>
</evidence>
<evidence type="ECO:0000313" key="2">
    <source>
        <dbReference type="EMBL" id="RSL16842.1"/>
    </source>
</evidence>